<dbReference type="EMBL" id="BPVZ01000036">
    <property type="protein sequence ID" value="GKV12589.1"/>
    <property type="molecule type" value="Genomic_DNA"/>
</dbReference>
<evidence type="ECO:0000313" key="3">
    <source>
        <dbReference type="EMBL" id="GKV12589.1"/>
    </source>
</evidence>
<dbReference type="AlphaFoldDB" id="A0AAV5JDG0"/>
<protein>
    <recommendedName>
        <fullName evidence="2">Putative E3 ubiquitin-protein ligase LIN N-terminal domain-containing protein</fullName>
    </recommendedName>
</protein>
<proteinExistence type="predicted"/>
<feature type="domain" description="Putative E3 ubiquitin-protein ligase LIN N-terminal" evidence="2">
    <location>
        <begin position="120"/>
        <end position="314"/>
    </location>
</feature>
<keyword evidence="4" id="KW-1185">Reference proteome</keyword>
<evidence type="ECO:0000313" key="4">
    <source>
        <dbReference type="Proteomes" id="UP001054252"/>
    </source>
</evidence>
<gene>
    <name evidence="3" type="ORF">SLEP1_g23714</name>
</gene>
<dbReference type="PANTHER" id="PTHR35549:SF1">
    <property type="entry name" value="OS04G0584500 PROTEIN"/>
    <property type="match status" value="1"/>
</dbReference>
<dbReference type="InterPro" id="IPR056512">
    <property type="entry name" value="LIN_N"/>
</dbReference>
<name>A0AAV5JDG0_9ROSI</name>
<dbReference type="Proteomes" id="UP001054252">
    <property type="component" value="Unassembled WGS sequence"/>
</dbReference>
<comment type="caution">
    <text evidence="3">The sequence shown here is derived from an EMBL/GenBank/DDBJ whole genome shotgun (WGS) entry which is preliminary data.</text>
</comment>
<dbReference type="Pfam" id="PF23568">
    <property type="entry name" value="ARM_LIN"/>
    <property type="match status" value="1"/>
</dbReference>
<feature type="region of interest" description="Disordered" evidence="1">
    <location>
        <begin position="33"/>
        <end position="61"/>
    </location>
</feature>
<accession>A0AAV5JDG0</accession>
<organism evidence="3 4">
    <name type="scientific">Rubroshorea leprosula</name>
    <dbReference type="NCBI Taxonomy" id="152421"/>
    <lineage>
        <taxon>Eukaryota</taxon>
        <taxon>Viridiplantae</taxon>
        <taxon>Streptophyta</taxon>
        <taxon>Embryophyta</taxon>
        <taxon>Tracheophyta</taxon>
        <taxon>Spermatophyta</taxon>
        <taxon>Magnoliopsida</taxon>
        <taxon>eudicotyledons</taxon>
        <taxon>Gunneridae</taxon>
        <taxon>Pentapetalae</taxon>
        <taxon>rosids</taxon>
        <taxon>malvids</taxon>
        <taxon>Malvales</taxon>
        <taxon>Dipterocarpaceae</taxon>
        <taxon>Rubroshorea</taxon>
    </lineage>
</organism>
<reference evidence="3 4" key="1">
    <citation type="journal article" date="2021" name="Commun. Biol.">
        <title>The genome of Shorea leprosula (Dipterocarpaceae) highlights the ecological relevance of drought in aseasonal tropical rainforests.</title>
        <authorList>
            <person name="Ng K.K.S."/>
            <person name="Kobayashi M.J."/>
            <person name="Fawcett J.A."/>
            <person name="Hatakeyama M."/>
            <person name="Paape T."/>
            <person name="Ng C.H."/>
            <person name="Ang C.C."/>
            <person name="Tnah L.H."/>
            <person name="Lee C.T."/>
            <person name="Nishiyama T."/>
            <person name="Sese J."/>
            <person name="O'Brien M.J."/>
            <person name="Copetti D."/>
            <person name="Mohd Noor M.I."/>
            <person name="Ong R.C."/>
            <person name="Putra M."/>
            <person name="Sireger I.Z."/>
            <person name="Indrioko S."/>
            <person name="Kosugi Y."/>
            <person name="Izuno A."/>
            <person name="Isagi Y."/>
            <person name="Lee S.L."/>
            <person name="Shimizu K.K."/>
        </authorList>
    </citation>
    <scope>NUCLEOTIDE SEQUENCE [LARGE SCALE GENOMIC DNA]</scope>
    <source>
        <strain evidence="3">214</strain>
    </source>
</reference>
<evidence type="ECO:0000256" key="1">
    <source>
        <dbReference type="SAM" id="MobiDB-lite"/>
    </source>
</evidence>
<sequence>MQNEIVEVGLEETHEVKDVYFNEVHNLEKRASYSRVGEKDEHRRRSGKGIKIDEKHSSSGKHVIRRASFSDRHRITINQHGTVNHRSNRGLQNSKSFEDEEIQKQDRFVQPVSQPALYDVAVKAMVSSLNSYVNRFLKNKDYWTSLHHNCFLSLNFTRLEDRDADSNVITNLGEAVEVVERAAEDSASAKELKKALFQLHVITGLNSDDLKIEFTLGIPNYKLSACAQLCLSIIFKLQKKDRISAKHLLQVFCDSPSQARMTLLPELWEDMFSPHLSHLKDWYNQEAESLVESPTRAKKLKLLDKVYNEILDSGNLPVCCLLQGLALRVNRSSICSLYTHSIGVSRGISSRRLSSSYFRGDKFSCCLLTNAGDQSETVSFK</sequence>
<feature type="compositionally biased region" description="Basic and acidic residues" evidence="1">
    <location>
        <begin position="33"/>
        <end position="43"/>
    </location>
</feature>
<evidence type="ECO:0000259" key="2">
    <source>
        <dbReference type="Pfam" id="PF23568"/>
    </source>
</evidence>
<dbReference type="PANTHER" id="PTHR35549">
    <property type="entry name" value="OS04G0584500 PROTEIN"/>
    <property type="match status" value="1"/>
</dbReference>